<evidence type="ECO:0000313" key="2">
    <source>
        <dbReference type="Proteomes" id="UP000663937"/>
    </source>
</evidence>
<dbReference type="Proteomes" id="UP000663937">
    <property type="component" value="Chromosome"/>
</dbReference>
<dbReference type="CDD" id="cd05403">
    <property type="entry name" value="NT_KNTase_like"/>
    <property type="match status" value="1"/>
</dbReference>
<organism evidence="1 2">
    <name type="scientific">Pengzhenrongella sicca</name>
    <dbReference type="NCBI Taxonomy" id="2819238"/>
    <lineage>
        <taxon>Bacteria</taxon>
        <taxon>Bacillati</taxon>
        <taxon>Actinomycetota</taxon>
        <taxon>Actinomycetes</taxon>
        <taxon>Micrococcales</taxon>
        <taxon>Pengzhenrongella</taxon>
    </lineage>
</organism>
<proteinExistence type="predicted"/>
<sequence>MTKYAGIPAPASDTSRGEELKLAIARLDVPKDVLEGLLNSLKETDRGVLLYGSRARGDSVAGSDWDLLALTDTPRKSVHSGELSLSFYSPDQLRTGVGTLFGAHLARDSKVIWDPHGEVGAALANMGDVDTERLFERCRRMSIVLGALDRDLPKYLSGLLREARYLLRSCLYARAIADGEPCFSVREIARRNGKPELVRLLASRQESPPSITDLRICMQQLQGIIGPLLANGHGSLEALIVNEWERKGDLISMAMMALGGSGASLGYLEVEKILL</sequence>
<dbReference type="InterPro" id="IPR043519">
    <property type="entry name" value="NT_sf"/>
</dbReference>
<keyword evidence="2" id="KW-1185">Reference proteome</keyword>
<dbReference type="Gene3D" id="3.30.460.10">
    <property type="entry name" value="Beta Polymerase, domain 2"/>
    <property type="match status" value="1"/>
</dbReference>
<dbReference type="SUPFAM" id="SSF81301">
    <property type="entry name" value="Nucleotidyltransferase"/>
    <property type="match status" value="1"/>
</dbReference>
<dbReference type="KEGG" id="psic:J4E96_03335"/>
<dbReference type="RefSeq" id="WP_227424386.1">
    <property type="nucleotide sequence ID" value="NZ_CP071868.1"/>
</dbReference>
<protein>
    <submittedName>
        <fullName evidence="1">Nucleotidyltransferase domain-containing protein</fullName>
    </submittedName>
</protein>
<evidence type="ECO:0000313" key="1">
    <source>
        <dbReference type="EMBL" id="QTE30070.1"/>
    </source>
</evidence>
<gene>
    <name evidence="1" type="ORF">J4E96_03335</name>
</gene>
<name>A0A8A4ZDL2_9MICO</name>
<dbReference type="AlphaFoldDB" id="A0A8A4ZDL2"/>
<dbReference type="EMBL" id="CP071868">
    <property type="protein sequence ID" value="QTE30070.1"/>
    <property type="molecule type" value="Genomic_DNA"/>
</dbReference>
<reference evidence="1" key="1">
    <citation type="submission" date="2021-03" db="EMBL/GenBank/DDBJ databases">
        <title>Pengzhenrongella sicca gen. nov., sp. nov., a new member of suborder Micrococcineae isolated from High-Arctic tundra soil.</title>
        <authorList>
            <person name="Peng F."/>
        </authorList>
    </citation>
    <scope>NUCLEOTIDE SEQUENCE</scope>
    <source>
        <strain evidence="1">LRZ-2</strain>
    </source>
</reference>
<accession>A0A8A4ZDL2</accession>